<evidence type="ECO:0000313" key="3">
    <source>
        <dbReference type="Proteomes" id="UP000317303"/>
    </source>
</evidence>
<accession>A0A660C4V5</accession>
<evidence type="ECO:0000259" key="1">
    <source>
        <dbReference type="Pfam" id="PF13556"/>
    </source>
</evidence>
<dbReference type="OrthoDB" id="3190266at2"/>
<dbReference type="EMBL" id="VLJV01000001">
    <property type="protein sequence ID" value="TWH18532.1"/>
    <property type="molecule type" value="Genomic_DNA"/>
</dbReference>
<feature type="domain" description="PucR C-terminal helix-turn-helix" evidence="1">
    <location>
        <begin position="488"/>
        <end position="544"/>
    </location>
</feature>
<protein>
    <submittedName>
        <fullName evidence="2">PucR-like helix-turn-helix protein</fullName>
    </submittedName>
</protein>
<comment type="caution">
    <text evidence="2">The sequence shown here is derived from an EMBL/GenBank/DDBJ whole genome shotgun (WGS) entry which is preliminary data.</text>
</comment>
<sequence length="558" mass="59582">MAESGRAITVRELTDALDTAIARPADEQYADTVVASVALVDGAELAADATDSPDRTGASGGHVPDVVLHVGVRDDEARAWLVALAGRDRTRRPRVVLSKTSAPSVRSAASEAGIALVEVHPRARWDHVFPQVQRLLDRSRRAGAPDAPDLLAADTDLFDLARTVARNAGGMVSIEDEASRVLAHSPSDETADELRTLSILGREGPRDYLRVLHRWGVYDRLRTSDEVVDVPAHAELATKRRLVVGIHEPVEDAPRMLGSIWLQQGEGPFAPDAADVLRGAAAIAARIIVRSRNAPSTEELLIQRLFGLRGEGVDVPSLAGALNLPQSGPVAVLGFATSGPSGSDVTGRVGSVLRLHASAFRRDSVTTMPGERAYVLLPGYASEQAVAAWTRQLVGALEETRGVVLRAAIATGVAELGDVAAARAEVDRVLDGTAATGPEGRVTTLAESRTAVLLGEILDLIAARPELQDPRVDALAEYDRGHGGELRRSTAAYLAAHGDVRAAAGRLRVHPNTLRYRLRRAESVTGLDLSDSADRLLLEIQLAIRERLEETSPRSSRR</sequence>
<proteinExistence type="predicted"/>
<dbReference type="PANTHER" id="PTHR33744:SF17">
    <property type="entry name" value="CONSERVED PROTEIN"/>
    <property type="match status" value="1"/>
</dbReference>
<dbReference type="InterPro" id="IPR042070">
    <property type="entry name" value="PucR_C-HTH_sf"/>
</dbReference>
<organism evidence="2 3">
    <name type="scientific">Prauserella rugosa</name>
    <dbReference type="NCBI Taxonomy" id="43354"/>
    <lineage>
        <taxon>Bacteria</taxon>
        <taxon>Bacillati</taxon>
        <taxon>Actinomycetota</taxon>
        <taxon>Actinomycetes</taxon>
        <taxon>Pseudonocardiales</taxon>
        <taxon>Pseudonocardiaceae</taxon>
        <taxon>Prauserella</taxon>
    </lineage>
</organism>
<keyword evidence="3" id="KW-1185">Reference proteome</keyword>
<dbReference type="AlphaFoldDB" id="A0A660C4V5"/>
<dbReference type="RefSeq" id="WP_036876590.1">
    <property type="nucleotide sequence ID" value="NZ_JOIJ01000008.1"/>
</dbReference>
<dbReference type="Gene3D" id="1.10.10.2840">
    <property type="entry name" value="PucR C-terminal helix-turn-helix domain"/>
    <property type="match status" value="1"/>
</dbReference>
<evidence type="ECO:0000313" key="2">
    <source>
        <dbReference type="EMBL" id="TWH18532.1"/>
    </source>
</evidence>
<dbReference type="InterPro" id="IPR025736">
    <property type="entry name" value="PucR_C-HTH_dom"/>
</dbReference>
<gene>
    <name evidence="2" type="ORF">JD82_00350</name>
</gene>
<dbReference type="Pfam" id="PF13556">
    <property type="entry name" value="HTH_30"/>
    <property type="match status" value="1"/>
</dbReference>
<reference evidence="2 3" key="1">
    <citation type="submission" date="2019-07" db="EMBL/GenBank/DDBJ databases">
        <title>R&amp;d 2014.</title>
        <authorList>
            <person name="Klenk H.-P."/>
        </authorList>
    </citation>
    <scope>NUCLEOTIDE SEQUENCE [LARGE SCALE GENOMIC DNA]</scope>
    <source>
        <strain evidence="2 3">DSM 43194</strain>
    </source>
</reference>
<name>A0A660C4V5_9PSEU</name>
<dbReference type="PANTHER" id="PTHR33744">
    <property type="entry name" value="CARBOHYDRATE DIACID REGULATOR"/>
    <property type="match status" value="1"/>
</dbReference>
<dbReference type="InterPro" id="IPR051448">
    <property type="entry name" value="CdaR-like_regulators"/>
</dbReference>
<dbReference type="Proteomes" id="UP000317303">
    <property type="component" value="Unassembled WGS sequence"/>
</dbReference>